<keyword evidence="1" id="KW-0812">Transmembrane</keyword>
<dbReference type="AlphaFoldDB" id="A0A9P5TV77"/>
<proteinExistence type="predicted"/>
<accession>A0A9P5TV77</accession>
<evidence type="ECO:0000313" key="3">
    <source>
        <dbReference type="Proteomes" id="UP000724874"/>
    </source>
</evidence>
<keyword evidence="1" id="KW-0472">Membrane</keyword>
<organism evidence="2 3">
    <name type="scientific">Gymnopilus junonius</name>
    <name type="common">Spectacular rustgill mushroom</name>
    <name type="synonym">Gymnopilus spectabilis subsp. junonius</name>
    <dbReference type="NCBI Taxonomy" id="109634"/>
    <lineage>
        <taxon>Eukaryota</taxon>
        <taxon>Fungi</taxon>
        <taxon>Dikarya</taxon>
        <taxon>Basidiomycota</taxon>
        <taxon>Agaricomycotina</taxon>
        <taxon>Agaricomycetes</taxon>
        <taxon>Agaricomycetidae</taxon>
        <taxon>Agaricales</taxon>
        <taxon>Agaricineae</taxon>
        <taxon>Hymenogastraceae</taxon>
        <taxon>Gymnopilus</taxon>
    </lineage>
</organism>
<feature type="transmembrane region" description="Helical" evidence="1">
    <location>
        <begin position="33"/>
        <end position="56"/>
    </location>
</feature>
<gene>
    <name evidence="2" type="ORF">CPB84DRAFT_1758450</name>
</gene>
<reference evidence="2" key="1">
    <citation type="submission" date="2020-11" db="EMBL/GenBank/DDBJ databases">
        <authorList>
            <consortium name="DOE Joint Genome Institute"/>
            <person name="Ahrendt S."/>
            <person name="Riley R."/>
            <person name="Andreopoulos W."/>
            <person name="LaButti K."/>
            <person name="Pangilinan J."/>
            <person name="Ruiz-duenas F.J."/>
            <person name="Barrasa J.M."/>
            <person name="Sanchez-Garcia M."/>
            <person name="Camarero S."/>
            <person name="Miyauchi S."/>
            <person name="Serrano A."/>
            <person name="Linde D."/>
            <person name="Babiker R."/>
            <person name="Drula E."/>
            <person name="Ayuso-Fernandez I."/>
            <person name="Pacheco R."/>
            <person name="Padilla G."/>
            <person name="Ferreira P."/>
            <person name="Barriuso J."/>
            <person name="Kellner H."/>
            <person name="Castanera R."/>
            <person name="Alfaro M."/>
            <person name="Ramirez L."/>
            <person name="Pisabarro A.G."/>
            <person name="Kuo A."/>
            <person name="Tritt A."/>
            <person name="Lipzen A."/>
            <person name="He G."/>
            <person name="Yan M."/>
            <person name="Ng V."/>
            <person name="Cullen D."/>
            <person name="Martin F."/>
            <person name="Rosso M.-N."/>
            <person name="Henrissat B."/>
            <person name="Hibbett D."/>
            <person name="Martinez A.T."/>
            <person name="Grigoriev I.V."/>
        </authorList>
    </citation>
    <scope>NUCLEOTIDE SEQUENCE</scope>
    <source>
        <strain evidence="2">AH 44721</strain>
    </source>
</reference>
<sequence length="77" mass="8807">MNLLLSWLPLCIAIVTTHHLCYILFRIQLPFDLPYYSMACLLFYISIADICCNAYTGDDSRLTGQKIIDILLVGIKH</sequence>
<evidence type="ECO:0000313" key="2">
    <source>
        <dbReference type="EMBL" id="KAF8914118.1"/>
    </source>
</evidence>
<keyword evidence="1" id="KW-1133">Transmembrane helix</keyword>
<protein>
    <submittedName>
        <fullName evidence="2">Uncharacterized protein</fullName>
    </submittedName>
</protein>
<name>A0A9P5TV77_GYMJU</name>
<comment type="caution">
    <text evidence="2">The sequence shown here is derived from an EMBL/GenBank/DDBJ whole genome shotgun (WGS) entry which is preliminary data.</text>
</comment>
<keyword evidence="3" id="KW-1185">Reference proteome</keyword>
<dbReference type="Proteomes" id="UP000724874">
    <property type="component" value="Unassembled WGS sequence"/>
</dbReference>
<dbReference type="EMBL" id="JADNYJ010000001">
    <property type="protein sequence ID" value="KAF8914118.1"/>
    <property type="molecule type" value="Genomic_DNA"/>
</dbReference>
<evidence type="ECO:0000256" key="1">
    <source>
        <dbReference type="SAM" id="Phobius"/>
    </source>
</evidence>